<evidence type="ECO:0000256" key="8">
    <source>
        <dbReference type="SAM" id="MobiDB-lite"/>
    </source>
</evidence>
<dbReference type="EMBL" id="JAUJYO010000005">
    <property type="protein sequence ID" value="KAK1317813.1"/>
    <property type="molecule type" value="Genomic_DNA"/>
</dbReference>
<evidence type="ECO:0000256" key="3">
    <source>
        <dbReference type="ARBA" id="ARBA00022816"/>
    </source>
</evidence>
<keyword evidence="3" id="KW-0509">mRNA transport</keyword>
<dbReference type="GO" id="GO:0015031">
    <property type="term" value="P:protein transport"/>
    <property type="evidence" value="ECO:0007669"/>
    <property type="project" value="UniProtKB-KW"/>
</dbReference>
<dbReference type="GO" id="GO:0017056">
    <property type="term" value="F:structural constituent of nuclear pore"/>
    <property type="evidence" value="ECO:0007669"/>
    <property type="project" value="InterPro"/>
</dbReference>
<keyword evidence="5" id="KW-0811">Translocation</keyword>
<feature type="compositionally biased region" description="Basic and acidic residues" evidence="8">
    <location>
        <begin position="232"/>
        <end position="254"/>
    </location>
</feature>
<feature type="compositionally biased region" description="Low complexity" evidence="8">
    <location>
        <begin position="394"/>
        <end position="408"/>
    </location>
</feature>
<comment type="subcellular location">
    <subcellularLocation>
        <location evidence="1">Nucleus</location>
        <location evidence="1">Nuclear pore complex</location>
    </subcellularLocation>
</comment>
<keyword evidence="7" id="KW-0539">Nucleus</keyword>
<proteinExistence type="predicted"/>
<dbReference type="GO" id="GO:0051028">
    <property type="term" value="P:mRNA transport"/>
    <property type="evidence" value="ECO:0007669"/>
    <property type="project" value="UniProtKB-KW"/>
</dbReference>
<keyword evidence="6" id="KW-0906">Nuclear pore complex</keyword>
<comment type="caution">
    <text evidence="9">The sequence shown here is derived from an EMBL/GenBank/DDBJ whole genome shotgun (WGS) entry which is preliminary data.</text>
</comment>
<keyword evidence="2" id="KW-0813">Transport</keyword>
<dbReference type="Proteomes" id="UP001180020">
    <property type="component" value="Unassembled WGS sequence"/>
</dbReference>
<organism evidence="9 10">
    <name type="scientific">Acorus calamus</name>
    <name type="common">Sweet flag</name>
    <dbReference type="NCBI Taxonomy" id="4465"/>
    <lineage>
        <taxon>Eukaryota</taxon>
        <taxon>Viridiplantae</taxon>
        <taxon>Streptophyta</taxon>
        <taxon>Embryophyta</taxon>
        <taxon>Tracheophyta</taxon>
        <taxon>Spermatophyta</taxon>
        <taxon>Magnoliopsida</taxon>
        <taxon>Liliopsida</taxon>
        <taxon>Acoraceae</taxon>
        <taxon>Acorus</taxon>
    </lineage>
</organism>
<dbReference type="Gene3D" id="6.10.140.1350">
    <property type="match status" value="1"/>
</dbReference>
<feature type="region of interest" description="Disordered" evidence="8">
    <location>
        <begin position="232"/>
        <end position="267"/>
    </location>
</feature>
<gene>
    <name evidence="9" type="ORF">QJS10_CPA05g01532</name>
</gene>
<keyword evidence="4" id="KW-0653">Protein transport</keyword>
<accession>A0AAV9F0F8</accession>
<dbReference type="PANTHER" id="PTHR13437">
    <property type="entry name" value="NUCLEOPORIN P58/P45 NUCLEOPORIN-LIKE PROTEIN 1"/>
    <property type="match status" value="1"/>
</dbReference>
<evidence type="ECO:0000256" key="7">
    <source>
        <dbReference type="ARBA" id="ARBA00023242"/>
    </source>
</evidence>
<dbReference type="AlphaFoldDB" id="A0AAV9F0F8"/>
<evidence type="ECO:0000256" key="1">
    <source>
        <dbReference type="ARBA" id="ARBA00004567"/>
    </source>
</evidence>
<evidence type="ECO:0000256" key="6">
    <source>
        <dbReference type="ARBA" id="ARBA00023132"/>
    </source>
</evidence>
<dbReference type="GO" id="GO:0008139">
    <property type="term" value="F:nuclear localization sequence binding"/>
    <property type="evidence" value="ECO:0007669"/>
    <property type="project" value="InterPro"/>
</dbReference>
<dbReference type="InterPro" id="IPR024882">
    <property type="entry name" value="NUP58/p45/49"/>
</dbReference>
<evidence type="ECO:0000256" key="2">
    <source>
        <dbReference type="ARBA" id="ARBA00022448"/>
    </source>
</evidence>
<evidence type="ECO:0000256" key="5">
    <source>
        <dbReference type="ARBA" id="ARBA00023010"/>
    </source>
</evidence>
<name>A0AAV9F0F8_ACOCL</name>
<evidence type="ECO:0000313" key="10">
    <source>
        <dbReference type="Proteomes" id="UP001180020"/>
    </source>
</evidence>
<feature type="compositionally biased region" description="Basic residues" evidence="8">
    <location>
        <begin position="409"/>
        <end position="418"/>
    </location>
</feature>
<evidence type="ECO:0000256" key="4">
    <source>
        <dbReference type="ARBA" id="ARBA00022927"/>
    </source>
</evidence>
<reference evidence="9" key="2">
    <citation type="submission" date="2023-06" db="EMBL/GenBank/DDBJ databases">
        <authorList>
            <person name="Ma L."/>
            <person name="Liu K.-W."/>
            <person name="Li Z."/>
            <person name="Hsiao Y.-Y."/>
            <person name="Qi Y."/>
            <person name="Fu T."/>
            <person name="Tang G."/>
            <person name="Zhang D."/>
            <person name="Sun W.-H."/>
            <person name="Liu D.-K."/>
            <person name="Li Y."/>
            <person name="Chen G.-Z."/>
            <person name="Liu X.-D."/>
            <person name="Liao X.-Y."/>
            <person name="Jiang Y.-T."/>
            <person name="Yu X."/>
            <person name="Hao Y."/>
            <person name="Huang J."/>
            <person name="Zhao X.-W."/>
            <person name="Ke S."/>
            <person name="Chen Y.-Y."/>
            <person name="Wu W.-L."/>
            <person name="Hsu J.-L."/>
            <person name="Lin Y.-F."/>
            <person name="Huang M.-D."/>
            <person name="Li C.-Y."/>
            <person name="Huang L."/>
            <person name="Wang Z.-W."/>
            <person name="Zhao X."/>
            <person name="Zhong W.-Y."/>
            <person name="Peng D.-H."/>
            <person name="Ahmad S."/>
            <person name="Lan S."/>
            <person name="Zhang J.-S."/>
            <person name="Tsai W.-C."/>
            <person name="Van De Peer Y."/>
            <person name="Liu Z.-J."/>
        </authorList>
    </citation>
    <scope>NUCLEOTIDE SEQUENCE</scope>
    <source>
        <strain evidence="9">CP</strain>
        <tissue evidence="9">Leaves</tissue>
    </source>
</reference>
<evidence type="ECO:0000313" key="9">
    <source>
        <dbReference type="EMBL" id="KAK1317813.1"/>
    </source>
</evidence>
<feature type="region of interest" description="Disordered" evidence="8">
    <location>
        <begin position="394"/>
        <end position="418"/>
    </location>
</feature>
<reference evidence="9" key="1">
    <citation type="journal article" date="2023" name="Nat. Commun.">
        <title>Diploid and tetraploid genomes of Acorus and the evolution of monocots.</title>
        <authorList>
            <person name="Ma L."/>
            <person name="Liu K.W."/>
            <person name="Li Z."/>
            <person name="Hsiao Y.Y."/>
            <person name="Qi Y."/>
            <person name="Fu T."/>
            <person name="Tang G.D."/>
            <person name="Zhang D."/>
            <person name="Sun W.H."/>
            <person name="Liu D.K."/>
            <person name="Li Y."/>
            <person name="Chen G.Z."/>
            <person name="Liu X.D."/>
            <person name="Liao X.Y."/>
            <person name="Jiang Y.T."/>
            <person name="Yu X."/>
            <person name="Hao Y."/>
            <person name="Huang J."/>
            <person name="Zhao X.W."/>
            <person name="Ke S."/>
            <person name="Chen Y.Y."/>
            <person name="Wu W.L."/>
            <person name="Hsu J.L."/>
            <person name="Lin Y.F."/>
            <person name="Huang M.D."/>
            <person name="Li C.Y."/>
            <person name="Huang L."/>
            <person name="Wang Z.W."/>
            <person name="Zhao X."/>
            <person name="Zhong W.Y."/>
            <person name="Peng D.H."/>
            <person name="Ahmad S."/>
            <person name="Lan S."/>
            <person name="Zhang J.S."/>
            <person name="Tsai W.C."/>
            <person name="Van de Peer Y."/>
            <person name="Liu Z.J."/>
        </authorList>
    </citation>
    <scope>NUCLEOTIDE SEQUENCE</scope>
    <source>
        <strain evidence="9">CP</strain>
    </source>
</reference>
<evidence type="ECO:0008006" key="11">
    <source>
        <dbReference type="Google" id="ProtNLM"/>
    </source>
</evidence>
<sequence length="418" mass="44818">MEVYKSSEGDNMCAWERILAYRDESQRLDQCSRLYDSSVSNDGFESDASRIMQELGVTATAMERERVLVQELMSVVKGLLRNTEVAVRSFMMLRPRFLHANVAPVSNIGSSAQTSGGMISSNPAPQPMSSSMVPVFDFYTGFPRRPSPFLQETFARFEKYLSECHQWIEELEQVLLTDTNETTGSGLSLVHSLPKVMSNVHDFFVHVAAKVERLHQYIESMKTAYLVDQRRRGDGNDPFLEADRRETAKQEAAARRVHPTLHLPAMSQPSTQVAGLLTSSATVGASNVSQPLMGSSAASSGGGLSIFSTPSSAPSASTSSFLFHTPSTSAPTSSIFGSTGATPGAIPQTSLFGTSSSAQTPSLFGSNTPFSSTPATGNSPLFSTPFASGAAALGSGATFGTTTVSTKTTKPKTRTTRR</sequence>
<dbReference type="GO" id="GO:0005643">
    <property type="term" value="C:nuclear pore"/>
    <property type="evidence" value="ECO:0007669"/>
    <property type="project" value="UniProtKB-SubCell"/>
</dbReference>
<dbReference type="PANTHER" id="PTHR13437:SF2">
    <property type="entry name" value="NUCLEOPORIN P58_P45"/>
    <property type="match status" value="1"/>
</dbReference>
<protein>
    <recommendedName>
        <fullName evidence="11">Nuclear pore complex protein NUP58</fullName>
    </recommendedName>
</protein>
<keyword evidence="10" id="KW-1185">Reference proteome</keyword>